<reference evidence="2 3" key="1">
    <citation type="submission" date="2024-02" db="EMBL/GenBank/DDBJ databases">
        <title>Bacterial strain from lacustrine sediment.</title>
        <authorList>
            <person name="Petit C."/>
            <person name="Fadhlaoui K."/>
        </authorList>
    </citation>
    <scope>NUCLEOTIDE SEQUENCE [LARGE SCALE GENOMIC DNA]</scope>
    <source>
        <strain evidence="2 3">IPX-CK</strain>
    </source>
</reference>
<evidence type="ECO:0000313" key="2">
    <source>
        <dbReference type="EMBL" id="XAH74894.1"/>
    </source>
</evidence>
<name>A0ABZ3F073_9FIRM</name>
<dbReference type="RefSeq" id="WP_342758472.1">
    <property type="nucleotide sequence ID" value="NZ_CP146256.1"/>
</dbReference>
<gene>
    <name evidence="2" type="ORF">V6984_03760</name>
</gene>
<dbReference type="Proteomes" id="UP001451571">
    <property type="component" value="Chromosome"/>
</dbReference>
<dbReference type="EMBL" id="CP146256">
    <property type="protein sequence ID" value="XAH74894.1"/>
    <property type="molecule type" value="Genomic_DNA"/>
</dbReference>
<organism evidence="2 3">
    <name type="scientific">Kineothrix sedimenti</name>
    <dbReference type="NCBI Taxonomy" id="3123317"/>
    <lineage>
        <taxon>Bacteria</taxon>
        <taxon>Bacillati</taxon>
        <taxon>Bacillota</taxon>
        <taxon>Clostridia</taxon>
        <taxon>Lachnospirales</taxon>
        <taxon>Lachnospiraceae</taxon>
        <taxon>Kineothrix</taxon>
    </lineage>
</organism>
<sequence length="391" mass="45771">MKILMLDWDSFAQEYIVEAFQKAGYQVEVFPWPFGRQNMRNNKALKIELEKKLRGETYAFIFSLNFFPVASEACFCCGIKYISWVYDSPYLLLYSEHIKHETTTVYVFDKTLCRKLNDDGVTNVYYMPMAAPVEHYDNMDSGGGRHFQADVSFVGSLYTEENQNFYKKFEGINIYTRGYLEAIIQAQKNVYGAFMLEDLLNEAVTNELRRICPIMKGEDEWESDQWVYANYFLARRLTGIQREEILNLISNEHEVKLYAPVQTPELMKVQNCGPVNYTSQMPYVFKNSKINLNMTLRSIHSGIPLRAMDIMGCGGFLLTNYQEDFLDFFEPDVDYVYYTDNEDLLNKIDYYLSHDAQRGQIARNGHDKMLRGHTYDRRIGEILDRIKGEHI</sequence>
<keyword evidence="2" id="KW-0328">Glycosyltransferase</keyword>
<dbReference type="Pfam" id="PF13524">
    <property type="entry name" value="Glyco_trans_1_2"/>
    <property type="match status" value="1"/>
</dbReference>
<protein>
    <submittedName>
        <fullName evidence="2">Glycosyltransferase</fullName>
        <ecNumber evidence="2">2.4.-.-</ecNumber>
    </submittedName>
</protein>
<feature type="domain" description="Spore protein YkvP/CgeB glycosyl transferase-like" evidence="1">
    <location>
        <begin position="254"/>
        <end position="384"/>
    </location>
</feature>
<keyword evidence="3" id="KW-1185">Reference proteome</keyword>
<evidence type="ECO:0000313" key="3">
    <source>
        <dbReference type="Proteomes" id="UP001451571"/>
    </source>
</evidence>
<proteinExistence type="predicted"/>
<dbReference type="EC" id="2.4.-.-" evidence="2"/>
<accession>A0ABZ3F073</accession>
<evidence type="ECO:0000259" key="1">
    <source>
        <dbReference type="Pfam" id="PF13524"/>
    </source>
</evidence>
<dbReference type="InterPro" id="IPR055259">
    <property type="entry name" value="YkvP/CgeB_Glyco_trans-like"/>
</dbReference>
<dbReference type="GO" id="GO:0016757">
    <property type="term" value="F:glycosyltransferase activity"/>
    <property type="evidence" value="ECO:0007669"/>
    <property type="project" value="UniProtKB-KW"/>
</dbReference>
<keyword evidence="2" id="KW-0808">Transferase</keyword>